<dbReference type="InterPro" id="IPR015940">
    <property type="entry name" value="UBA"/>
</dbReference>
<feature type="transmembrane region" description="Helical" evidence="7">
    <location>
        <begin position="205"/>
        <end position="227"/>
    </location>
</feature>
<feature type="transmembrane region" description="Helical" evidence="7">
    <location>
        <begin position="35"/>
        <end position="56"/>
    </location>
</feature>
<organism evidence="9 10">
    <name type="scientific">Musa troglodytarum</name>
    <name type="common">fe'i banana</name>
    <dbReference type="NCBI Taxonomy" id="320322"/>
    <lineage>
        <taxon>Eukaryota</taxon>
        <taxon>Viridiplantae</taxon>
        <taxon>Streptophyta</taxon>
        <taxon>Embryophyta</taxon>
        <taxon>Tracheophyta</taxon>
        <taxon>Spermatophyta</taxon>
        <taxon>Magnoliopsida</taxon>
        <taxon>Liliopsida</taxon>
        <taxon>Zingiberales</taxon>
        <taxon>Musaceae</taxon>
        <taxon>Musa</taxon>
    </lineage>
</organism>
<evidence type="ECO:0000256" key="7">
    <source>
        <dbReference type="SAM" id="Phobius"/>
    </source>
</evidence>
<evidence type="ECO:0000256" key="1">
    <source>
        <dbReference type="ARBA" id="ARBA00004141"/>
    </source>
</evidence>
<keyword evidence="10" id="KW-1185">Reference proteome</keyword>
<evidence type="ECO:0000256" key="6">
    <source>
        <dbReference type="SAM" id="MobiDB-lite"/>
    </source>
</evidence>
<feature type="non-terminal residue" evidence="9">
    <location>
        <position position="1"/>
    </location>
</feature>
<feature type="transmembrane region" description="Helical" evidence="7">
    <location>
        <begin position="177"/>
        <end position="199"/>
    </location>
</feature>
<keyword evidence="3 7" id="KW-0812">Transmembrane</keyword>
<evidence type="ECO:0000256" key="4">
    <source>
        <dbReference type="ARBA" id="ARBA00022989"/>
    </source>
</evidence>
<dbReference type="InterPro" id="IPR009060">
    <property type="entry name" value="UBA-like_sf"/>
</dbReference>
<accession>A0A9E7GIS6</accession>
<dbReference type="PANTHER" id="PTHR11009">
    <property type="entry name" value="DER1-LIKE PROTEIN, DERLIN"/>
    <property type="match status" value="1"/>
</dbReference>
<dbReference type="GO" id="GO:0016020">
    <property type="term" value="C:membrane"/>
    <property type="evidence" value="ECO:0007669"/>
    <property type="project" value="UniProtKB-SubCell"/>
</dbReference>
<evidence type="ECO:0000256" key="3">
    <source>
        <dbReference type="ARBA" id="ARBA00022692"/>
    </source>
</evidence>
<gene>
    <name evidence="9" type="ORF">MUK42_26959</name>
</gene>
<feature type="domain" description="UBA" evidence="8">
    <location>
        <begin position="377"/>
        <end position="417"/>
    </location>
</feature>
<evidence type="ECO:0000259" key="8">
    <source>
        <dbReference type="PROSITE" id="PS50030"/>
    </source>
</evidence>
<dbReference type="OrthoDB" id="10257275at2759"/>
<dbReference type="InterPro" id="IPR022764">
    <property type="entry name" value="Peptidase_S54_rhomboid_dom"/>
</dbReference>
<evidence type="ECO:0000313" key="10">
    <source>
        <dbReference type="Proteomes" id="UP001055439"/>
    </source>
</evidence>
<evidence type="ECO:0000256" key="5">
    <source>
        <dbReference type="ARBA" id="ARBA00023136"/>
    </source>
</evidence>
<dbReference type="SUPFAM" id="SSF46934">
    <property type="entry name" value="UBA-like"/>
    <property type="match status" value="1"/>
</dbReference>
<dbReference type="SMART" id="SM00165">
    <property type="entry name" value="UBA"/>
    <property type="match status" value="1"/>
</dbReference>
<dbReference type="Proteomes" id="UP001055439">
    <property type="component" value="Chromosome 6"/>
</dbReference>
<feature type="transmembrane region" description="Helical" evidence="7">
    <location>
        <begin position="114"/>
        <end position="138"/>
    </location>
</feature>
<dbReference type="CDD" id="cd14287">
    <property type="entry name" value="UBA_At3g58460_like"/>
    <property type="match status" value="1"/>
</dbReference>
<feature type="transmembrane region" description="Helical" evidence="7">
    <location>
        <begin position="76"/>
        <end position="102"/>
    </location>
</feature>
<name>A0A9E7GIS6_9LILI</name>
<evidence type="ECO:0000256" key="2">
    <source>
        <dbReference type="ARBA" id="ARBA00009045"/>
    </source>
</evidence>
<evidence type="ECO:0000313" key="9">
    <source>
        <dbReference type="EMBL" id="URE13798.1"/>
    </source>
</evidence>
<sequence length="420" mass="45557">KGKKSTAGDCEMRPNIVTEAGLPTRLHQWWATVPFITSGVIITCGVIYLVCLLVGYDSFYEICFLPSAVVSQFQVYRIYTSALFHGSLLHVLFNMLALVPLGMELERIMGSVRLLYLMLFLATTNSIFHLIIAIVVAGNPLHPLPFLMNQCSIGFSGIIFSMIVIETSLSGVQSRSVFGLFNVPAKWYAWILLVLFQLLASNVSLLGHLCGILSGFAYTYGFFNYLLPGPSVYSAIESSSILSLCVRRPGFILCTGGTTYGQLPTHSSTTTMSNGLSSGNLWRNISSWMPQRAASSAQPAQDARFPGRGRTLGSTGNQLLTPADSDLSLHARLLDNSTNRPLETTTLSTETRLPDARHSTRDTEAVAGLATTNQGVDIFEEELKKLVAMGFEKTEAEVALAAADGDPGVAIEILTSHQQG</sequence>
<dbReference type="Pfam" id="PF01694">
    <property type="entry name" value="Rhomboid"/>
    <property type="match status" value="1"/>
</dbReference>
<dbReference type="Gene3D" id="1.20.1540.10">
    <property type="entry name" value="Rhomboid-like"/>
    <property type="match status" value="1"/>
</dbReference>
<comment type="subcellular location">
    <subcellularLocation>
        <location evidence="1">Membrane</location>
        <topology evidence="1">Multi-pass membrane protein</topology>
    </subcellularLocation>
</comment>
<reference evidence="9" key="1">
    <citation type="submission" date="2022-05" db="EMBL/GenBank/DDBJ databases">
        <title>The Musa troglodytarum L. genome provides insights into the mechanism of non-climacteric behaviour and enrichment of carotenoids.</title>
        <authorList>
            <person name="Wang J."/>
        </authorList>
    </citation>
    <scope>NUCLEOTIDE SEQUENCE</scope>
    <source>
        <tissue evidence="9">Leaf</tissue>
    </source>
</reference>
<dbReference type="PROSITE" id="PS50030">
    <property type="entry name" value="UBA"/>
    <property type="match status" value="1"/>
</dbReference>
<keyword evidence="5 7" id="KW-0472">Membrane</keyword>
<dbReference type="AlphaFoldDB" id="A0A9E7GIS6"/>
<protein>
    <submittedName>
        <fullName evidence="9">Der1-like family</fullName>
    </submittedName>
</protein>
<dbReference type="GO" id="GO:0004252">
    <property type="term" value="F:serine-type endopeptidase activity"/>
    <property type="evidence" value="ECO:0007669"/>
    <property type="project" value="InterPro"/>
</dbReference>
<comment type="similarity">
    <text evidence="2">Belongs to the peptidase S54 family.</text>
</comment>
<dbReference type="EMBL" id="CP097508">
    <property type="protein sequence ID" value="URE13798.1"/>
    <property type="molecule type" value="Genomic_DNA"/>
</dbReference>
<dbReference type="SUPFAM" id="SSF144091">
    <property type="entry name" value="Rhomboid-like"/>
    <property type="match status" value="1"/>
</dbReference>
<proteinExistence type="inferred from homology"/>
<keyword evidence="4 7" id="KW-1133">Transmembrane helix</keyword>
<dbReference type="Pfam" id="PF00627">
    <property type="entry name" value="UBA"/>
    <property type="match status" value="1"/>
</dbReference>
<dbReference type="Gene3D" id="1.10.8.10">
    <property type="entry name" value="DNA helicase RuvA subunit, C-terminal domain"/>
    <property type="match status" value="1"/>
</dbReference>
<dbReference type="FunFam" id="1.20.1540.10:FF:000008">
    <property type="entry name" value="RHOMBOID-like protein 13"/>
    <property type="match status" value="1"/>
</dbReference>
<feature type="region of interest" description="Disordered" evidence="6">
    <location>
        <begin position="296"/>
        <end position="321"/>
    </location>
</feature>
<dbReference type="InterPro" id="IPR035952">
    <property type="entry name" value="Rhomboid-like_sf"/>
</dbReference>
<feature type="transmembrane region" description="Helical" evidence="7">
    <location>
        <begin position="144"/>
        <end position="165"/>
    </location>
</feature>